<dbReference type="RefSeq" id="WP_349216736.1">
    <property type="nucleotide sequence ID" value="NZ_JBBMFA010000104.1"/>
</dbReference>
<evidence type="ECO:0000313" key="3">
    <source>
        <dbReference type="Proteomes" id="UP001477672"/>
    </source>
</evidence>
<gene>
    <name evidence="2" type="ORF">WMO24_12420</name>
</gene>
<dbReference type="Pfam" id="PF13416">
    <property type="entry name" value="SBP_bac_8"/>
    <property type="match status" value="1"/>
</dbReference>
<evidence type="ECO:0000256" key="1">
    <source>
        <dbReference type="SAM" id="SignalP"/>
    </source>
</evidence>
<dbReference type="EMBL" id="JBBMFA010000104">
    <property type="protein sequence ID" value="MEQ2521227.1"/>
    <property type="molecule type" value="Genomic_DNA"/>
</dbReference>
<name>A0ABV1GH94_9FIRM</name>
<organism evidence="2 3">
    <name type="scientific">Ruthenibacterium intestinale</name>
    <dbReference type="NCBI Taxonomy" id="3133163"/>
    <lineage>
        <taxon>Bacteria</taxon>
        <taxon>Bacillati</taxon>
        <taxon>Bacillota</taxon>
        <taxon>Clostridia</taxon>
        <taxon>Eubacteriales</taxon>
        <taxon>Oscillospiraceae</taxon>
        <taxon>Ruthenibacterium</taxon>
    </lineage>
</organism>
<keyword evidence="3" id="KW-1185">Reference proteome</keyword>
<feature type="signal peptide" evidence="1">
    <location>
        <begin position="1"/>
        <end position="23"/>
    </location>
</feature>
<dbReference type="SUPFAM" id="SSF63825">
    <property type="entry name" value="YWTD domain"/>
    <property type="match status" value="1"/>
</dbReference>
<dbReference type="PROSITE" id="PS51257">
    <property type="entry name" value="PROKAR_LIPOPROTEIN"/>
    <property type="match status" value="1"/>
</dbReference>
<feature type="chain" id="PRO_5045374632" evidence="1">
    <location>
        <begin position="24"/>
        <end position="742"/>
    </location>
</feature>
<sequence length="742" mass="81211">MTWKRRLAALTLAVTMLFTACGAQQETQTQAQGRFVETQITPPDEPLSAYAELLKTPDGIVIIDWLQPTPVRWDSSDLGETWRKSELSWYDAQSMDTLKIAALWDGSLLAVKSTITASDDAFAWRIQTDGTVTPLALEALKAETVDGKSVSTSSIQPIGTDRFAVFGSRFTMQNGVYSSDRNTGLFLYDAKGTLIREITCQSAMMTSNKTHLFCMDDNGVCTVYDEDGNIVSSLGGTYENLLETEIGAFLADENDTLYLCSGQGVKRLNPGGSLQELVMNGEKYSYGMPTSYFAGGILMDENCLVFAVQENSEHLSVYRYDWDAQAPTVSGKTLRVWSLDDSDLLRVAVNRMRIAYPDVDVQLEIARADQTSGTLEDIVRTLNTQIAAGSGPDVLILDKLSAQSFAENGLLADLTEVVDADALYPAFLQPFQTEKGIFLLPAQFRVELLAGSAEEVSAVDSLQSLSDLVAQGPGMTLSDSNAEETIPPEQRPVLYYTDFDNLFNVYWNVCAPALITEDGVEQGALKDFLEQIRTIANHYGLESADGWEKSEYAIGFGNNQMMFVLPSSVSNYKVDRTRMAADEFENLSLLELLARDSSTGDLSSDRASKLLPGFCEGAWTPQLLTGISAGAQEPELAQAFVALLFSEQVQGQEVPGGMPTTKAGIAAQQSAARTQYEQNGLSGEMYPIDDLIGQLKTPVMTGENERMLVRDAALEYAQGKQSLEQTVQRVTQGLQLMLEERS</sequence>
<keyword evidence="1" id="KW-0732">Signal</keyword>
<dbReference type="Gene3D" id="3.40.190.10">
    <property type="entry name" value="Periplasmic binding protein-like II"/>
    <property type="match status" value="1"/>
</dbReference>
<comment type="caution">
    <text evidence="2">The sequence shown here is derived from an EMBL/GenBank/DDBJ whole genome shotgun (WGS) entry which is preliminary data.</text>
</comment>
<dbReference type="SUPFAM" id="SSF53850">
    <property type="entry name" value="Periplasmic binding protein-like II"/>
    <property type="match status" value="1"/>
</dbReference>
<proteinExistence type="predicted"/>
<dbReference type="Proteomes" id="UP001477672">
    <property type="component" value="Unassembled WGS sequence"/>
</dbReference>
<dbReference type="InterPro" id="IPR006059">
    <property type="entry name" value="SBP"/>
</dbReference>
<protein>
    <submittedName>
        <fullName evidence="2">Extracellular solute-binding protein</fullName>
    </submittedName>
</protein>
<evidence type="ECO:0000313" key="2">
    <source>
        <dbReference type="EMBL" id="MEQ2521227.1"/>
    </source>
</evidence>
<accession>A0ABV1GH94</accession>
<reference evidence="2 3" key="1">
    <citation type="submission" date="2024-03" db="EMBL/GenBank/DDBJ databases">
        <title>Human intestinal bacterial collection.</title>
        <authorList>
            <person name="Pauvert C."/>
            <person name="Hitch T.C.A."/>
            <person name="Clavel T."/>
        </authorList>
    </citation>
    <scope>NUCLEOTIDE SEQUENCE [LARGE SCALE GENOMIC DNA]</scope>
    <source>
        <strain evidence="2 3">CLA-JM-H11</strain>
    </source>
</reference>